<proteinExistence type="predicted"/>
<name>A0A401NZF6_SCYTO</name>
<dbReference type="Proteomes" id="UP000288216">
    <property type="component" value="Unassembled WGS sequence"/>
</dbReference>
<sequence length="88" mass="10056">MWASAALQVPQKQTKVWHNISRVDKLLALFSLLHCVQFIKNPWSNPRHICRSRQDLVAMFNRKGQTPKEPEPETYCVPGWNAVVSGLG</sequence>
<dbReference type="AlphaFoldDB" id="A0A401NZF6"/>
<evidence type="ECO:0000313" key="1">
    <source>
        <dbReference type="EMBL" id="GCB66268.1"/>
    </source>
</evidence>
<comment type="caution">
    <text evidence="1">The sequence shown here is derived from an EMBL/GenBank/DDBJ whole genome shotgun (WGS) entry which is preliminary data.</text>
</comment>
<evidence type="ECO:0000313" key="2">
    <source>
        <dbReference type="Proteomes" id="UP000288216"/>
    </source>
</evidence>
<dbReference type="EMBL" id="BFAA01004272">
    <property type="protein sequence ID" value="GCB66268.1"/>
    <property type="molecule type" value="Genomic_DNA"/>
</dbReference>
<gene>
    <name evidence="1" type="ORF">scyTo_0010082</name>
</gene>
<protein>
    <submittedName>
        <fullName evidence="1">Uncharacterized protein</fullName>
    </submittedName>
</protein>
<organism evidence="1 2">
    <name type="scientific">Scyliorhinus torazame</name>
    <name type="common">Cloudy catshark</name>
    <name type="synonym">Catulus torazame</name>
    <dbReference type="NCBI Taxonomy" id="75743"/>
    <lineage>
        <taxon>Eukaryota</taxon>
        <taxon>Metazoa</taxon>
        <taxon>Chordata</taxon>
        <taxon>Craniata</taxon>
        <taxon>Vertebrata</taxon>
        <taxon>Chondrichthyes</taxon>
        <taxon>Elasmobranchii</taxon>
        <taxon>Galeomorphii</taxon>
        <taxon>Galeoidea</taxon>
        <taxon>Carcharhiniformes</taxon>
        <taxon>Scyliorhinidae</taxon>
        <taxon>Scyliorhinus</taxon>
    </lineage>
</organism>
<keyword evidence="2" id="KW-1185">Reference proteome</keyword>
<reference evidence="1 2" key="1">
    <citation type="journal article" date="2018" name="Nat. Ecol. Evol.">
        <title>Shark genomes provide insights into elasmobranch evolution and the origin of vertebrates.</title>
        <authorList>
            <person name="Hara Y"/>
            <person name="Yamaguchi K"/>
            <person name="Onimaru K"/>
            <person name="Kadota M"/>
            <person name="Koyanagi M"/>
            <person name="Keeley SD"/>
            <person name="Tatsumi K"/>
            <person name="Tanaka K"/>
            <person name="Motone F"/>
            <person name="Kageyama Y"/>
            <person name="Nozu R"/>
            <person name="Adachi N"/>
            <person name="Nishimura O"/>
            <person name="Nakagawa R"/>
            <person name="Tanegashima C"/>
            <person name="Kiyatake I"/>
            <person name="Matsumoto R"/>
            <person name="Murakumo K"/>
            <person name="Nishida K"/>
            <person name="Terakita A"/>
            <person name="Kuratani S"/>
            <person name="Sato K"/>
            <person name="Hyodo S Kuraku.S."/>
        </authorList>
    </citation>
    <scope>NUCLEOTIDE SEQUENCE [LARGE SCALE GENOMIC DNA]</scope>
</reference>
<accession>A0A401NZF6</accession>